<evidence type="ECO:0000256" key="4">
    <source>
        <dbReference type="ARBA" id="ARBA00013673"/>
    </source>
</evidence>
<evidence type="ECO:0000256" key="2">
    <source>
        <dbReference type="ARBA" id="ARBA00005528"/>
    </source>
</evidence>
<dbReference type="PIRSF" id="PIRSF015601">
    <property type="entry name" value="MTase_slr0722"/>
    <property type="match status" value="1"/>
</dbReference>
<feature type="domain" description="Ribosomal RNA small subunit methyltransferase E methyltransferase" evidence="13">
    <location>
        <begin position="77"/>
        <end position="226"/>
    </location>
</feature>
<dbReference type="InterPro" id="IPR046886">
    <property type="entry name" value="RsmE_MTase_dom"/>
</dbReference>
<keyword evidence="8 12" id="KW-0808">Transferase</keyword>
<comment type="function">
    <text evidence="10 12">Specifically methylates the N3 position of the uracil ring of uridine 1498 (m3U1498) in 16S rRNA. Acts on the fully assembled 30S ribosomal subunit.</text>
</comment>
<dbReference type="InterPro" id="IPR029028">
    <property type="entry name" value="Alpha/beta_knot_MTases"/>
</dbReference>
<dbReference type="EMBL" id="CP073720">
    <property type="protein sequence ID" value="UWP81442.1"/>
    <property type="molecule type" value="Genomic_DNA"/>
</dbReference>
<dbReference type="PANTHER" id="PTHR30027:SF3">
    <property type="entry name" value="16S RRNA (URACIL(1498)-N(3))-METHYLTRANSFERASE"/>
    <property type="match status" value="1"/>
</dbReference>
<dbReference type="RefSeq" id="WP_259859207.1">
    <property type="nucleotide sequence ID" value="NZ_BAAAST010000002.1"/>
</dbReference>
<dbReference type="NCBIfam" id="NF008693">
    <property type="entry name" value="PRK11713.2-3"/>
    <property type="match status" value="1"/>
</dbReference>
<keyword evidence="7 12" id="KW-0489">Methyltransferase</keyword>
<dbReference type="GO" id="GO:0008168">
    <property type="term" value="F:methyltransferase activity"/>
    <property type="evidence" value="ECO:0007669"/>
    <property type="project" value="UniProtKB-KW"/>
</dbReference>
<organism evidence="15 16">
    <name type="scientific">Dactylosporangium fulvum</name>
    <dbReference type="NCBI Taxonomy" id="53359"/>
    <lineage>
        <taxon>Bacteria</taxon>
        <taxon>Bacillati</taxon>
        <taxon>Actinomycetota</taxon>
        <taxon>Actinomycetes</taxon>
        <taxon>Micromonosporales</taxon>
        <taxon>Micromonosporaceae</taxon>
        <taxon>Dactylosporangium</taxon>
    </lineage>
</organism>
<comment type="subcellular location">
    <subcellularLocation>
        <location evidence="1 12">Cytoplasm</location>
    </subcellularLocation>
</comment>
<dbReference type="InterPro" id="IPR015947">
    <property type="entry name" value="PUA-like_sf"/>
</dbReference>
<name>A0ABY5VUI8_9ACTN</name>
<keyword evidence="16" id="KW-1185">Reference proteome</keyword>
<evidence type="ECO:0000256" key="7">
    <source>
        <dbReference type="ARBA" id="ARBA00022603"/>
    </source>
</evidence>
<dbReference type="Gene3D" id="2.40.240.20">
    <property type="entry name" value="Hypothetical PUA domain-like, domain 1"/>
    <property type="match status" value="1"/>
</dbReference>
<dbReference type="CDD" id="cd18084">
    <property type="entry name" value="RsmE-like"/>
    <property type="match status" value="1"/>
</dbReference>
<dbReference type="PANTHER" id="PTHR30027">
    <property type="entry name" value="RIBOSOMAL RNA SMALL SUBUNIT METHYLTRANSFERASE E"/>
    <property type="match status" value="1"/>
</dbReference>
<evidence type="ECO:0000313" key="16">
    <source>
        <dbReference type="Proteomes" id="UP001059617"/>
    </source>
</evidence>
<evidence type="ECO:0000259" key="14">
    <source>
        <dbReference type="Pfam" id="PF20260"/>
    </source>
</evidence>
<dbReference type="Pfam" id="PF04452">
    <property type="entry name" value="Methyltrans_RNA"/>
    <property type="match status" value="1"/>
</dbReference>
<dbReference type="SUPFAM" id="SSF75217">
    <property type="entry name" value="alpha/beta knot"/>
    <property type="match status" value="1"/>
</dbReference>
<evidence type="ECO:0000256" key="1">
    <source>
        <dbReference type="ARBA" id="ARBA00004496"/>
    </source>
</evidence>
<accession>A0ABY5VUI8</accession>
<evidence type="ECO:0000256" key="12">
    <source>
        <dbReference type="PIRNR" id="PIRNR015601"/>
    </source>
</evidence>
<evidence type="ECO:0000256" key="8">
    <source>
        <dbReference type="ARBA" id="ARBA00022679"/>
    </source>
</evidence>
<evidence type="ECO:0000256" key="11">
    <source>
        <dbReference type="ARBA" id="ARBA00047944"/>
    </source>
</evidence>
<gene>
    <name evidence="15" type="ORF">Dfulv_41040</name>
</gene>
<dbReference type="InterPro" id="IPR029026">
    <property type="entry name" value="tRNA_m1G_MTases_N"/>
</dbReference>
<protein>
    <recommendedName>
        <fullName evidence="4 12">Ribosomal RNA small subunit methyltransferase E</fullName>
        <ecNumber evidence="3 12">2.1.1.193</ecNumber>
    </recommendedName>
</protein>
<dbReference type="Proteomes" id="UP001059617">
    <property type="component" value="Chromosome"/>
</dbReference>
<proteinExistence type="inferred from homology"/>
<evidence type="ECO:0000256" key="9">
    <source>
        <dbReference type="ARBA" id="ARBA00022691"/>
    </source>
</evidence>
<evidence type="ECO:0000256" key="6">
    <source>
        <dbReference type="ARBA" id="ARBA00022552"/>
    </source>
</evidence>
<reference evidence="15" key="2">
    <citation type="submission" date="2022-09" db="EMBL/GenBank/DDBJ databases">
        <title>Biosynthetic gene clusters of Dactylosporangioum fulvum.</title>
        <authorList>
            <person name="Caradec T."/>
        </authorList>
    </citation>
    <scope>NUCLEOTIDE SEQUENCE</scope>
    <source>
        <strain evidence="15">NRRL B-16292</strain>
    </source>
</reference>
<feature type="domain" description="Ribosomal RNA small subunit methyltransferase E PUA-like" evidence="14">
    <location>
        <begin position="19"/>
        <end position="63"/>
    </location>
</feature>
<dbReference type="EC" id="2.1.1.193" evidence="3 12"/>
<comment type="similarity">
    <text evidence="2 12">Belongs to the RNA methyltransferase RsmE family.</text>
</comment>
<dbReference type="SUPFAM" id="SSF88697">
    <property type="entry name" value="PUA domain-like"/>
    <property type="match status" value="1"/>
</dbReference>
<dbReference type="InterPro" id="IPR046887">
    <property type="entry name" value="RsmE_PUA-like"/>
</dbReference>
<evidence type="ECO:0000256" key="5">
    <source>
        <dbReference type="ARBA" id="ARBA00022490"/>
    </source>
</evidence>
<evidence type="ECO:0000256" key="3">
    <source>
        <dbReference type="ARBA" id="ARBA00012328"/>
    </source>
</evidence>
<evidence type="ECO:0000256" key="10">
    <source>
        <dbReference type="ARBA" id="ARBA00025699"/>
    </source>
</evidence>
<dbReference type="GO" id="GO:0032259">
    <property type="term" value="P:methylation"/>
    <property type="evidence" value="ECO:0007669"/>
    <property type="project" value="UniProtKB-KW"/>
</dbReference>
<dbReference type="NCBIfam" id="TIGR00046">
    <property type="entry name" value="RsmE family RNA methyltransferase"/>
    <property type="match status" value="1"/>
</dbReference>
<sequence>MSLPLFLVPSLPAGPDFRLDGPEGHHAADVQRLTAGEALLLSDGRGGLVRAEVTAARKGALDLFLGDVEHVPPADPSITVVQGIAKGERGELAVQLLTEVGADRIVPWQAARSIARWKDAKPLERWRSTVREAVKQSRRPWLPEVTEARTTRQLSLSGTVLVLHEEATAPLSAVDLPSSGEITLVVGPEGGIAPEELASFGDATPVRLGREVLRTSTAGAAALSALSVRLGRW</sequence>
<evidence type="ECO:0000313" key="15">
    <source>
        <dbReference type="EMBL" id="UWP81442.1"/>
    </source>
</evidence>
<evidence type="ECO:0000259" key="13">
    <source>
        <dbReference type="Pfam" id="PF04452"/>
    </source>
</evidence>
<dbReference type="Pfam" id="PF20260">
    <property type="entry name" value="PUA_4"/>
    <property type="match status" value="1"/>
</dbReference>
<keyword evidence="5 12" id="KW-0963">Cytoplasm</keyword>
<dbReference type="InterPro" id="IPR006700">
    <property type="entry name" value="RsmE"/>
</dbReference>
<dbReference type="Gene3D" id="3.40.1280.10">
    <property type="match status" value="1"/>
</dbReference>
<keyword evidence="9 12" id="KW-0949">S-adenosyl-L-methionine</keyword>
<reference evidence="15" key="1">
    <citation type="submission" date="2021-04" db="EMBL/GenBank/DDBJ databases">
        <authorList>
            <person name="Hartkoorn R.C."/>
            <person name="Beaudoing E."/>
            <person name="Hot D."/>
        </authorList>
    </citation>
    <scope>NUCLEOTIDE SEQUENCE</scope>
    <source>
        <strain evidence="15">NRRL B-16292</strain>
    </source>
</reference>
<keyword evidence="6 12" id="KW-0698">rRNA processing</keyword>
<comment type="catalytic activity">
    <reaction evidence="11 12">
        <text>uridine(1498) in 16S rRNA + S-adenosyl-L-methionine = N(3)-methyluridine(1498) in 16S rRNA + S-adenosyl-L-homocysteine + H(+)</text>
        <dbReference type="Rhea" id="RHEA:42920"/>
        <dbReference type="Rhea" id="RHEA-COMP:10283"/>
        <dbReference type="Rhea" id="RHEA-COMP:10284"/>
        <dbReference type="ChEBI" id="CHEBI:15378"/>
        <dbReference type="ChEBI" id="CHEBI:57856"/>
        <dbReference type="ChEBI" id="CHEBI:59789"/>
        <dbReference type="ChEBI" id="CHEBI:65315"/>
        <dbReference type="ChEBI" id="CHEBI:74502"/>
        <dbReference type="EC" id="2.1.1.193"/>
    </reaction>
</comment>